<dbReference type="CDD" id="cd05399">
    <property type="entry name" value="NT_Rel-Spo_like"/>
    <property type="match status" value="1"/>
</dbReference>
<dbReference type="EMBL" id="CP093348">
    <property type="protein sequence ID" value="WOH03971.1"/>
    <property type="molecule type" value="Genomic_DNA"/>
</dbReference>
<reference evidence="5" key="2">
    <citation type="submission" date="2022-03" db="EMBL/GenBank/DDBJ databases">
        <title>Draft title - Genomic analysis of global carrot germplasm unveils the trajectory of domestication and the origin of high carotenoid orange carrot.</title>
        <authorList>
            <person name="Iorizzo M."/>
            <person name="Ellison S."/>
            <person name="Senalik D."/>
            <person name="Macko-Podgorni A."/>
            <person name="Grzebelus D."/>
            <person name="Bostan H."/>
            <person name="Rolling W."/>
            <person name="Curaba J."/>
            <person name="Simon P."/>
        </authorList>
    </citation>
    <scope>NUCLEOTIDE SEQUENCE</scope>
    <source>
        <tissue evidence="5">Leaf</tissue>
    </source>
</reference>
<dbReference type="PANTHER" id="PTHR21262">
    <property type="entry name" value="GUANOSINE-3',5'-BIS DIPHOSPHATE 3'-PYROPHOSPHOHYDROLASE"/>
    <property type="match status" value="1"/>
</dbReference>
<evidence type="ECO:0000256" key="2">
    <source>
        <dbReference type="ARBA" id="ARBA00013251"/>
    </source>
</evidence>
<evidence type="ECO:0000313" key="6">
    <source>
        <dbReference type="Proteomes" id="UP000077755"/>
    </source>
</evidence>
<dbReference type="PANTHER" id="PTHR21262:SF0">
    <property type="entry name" value="GTP DIPHOSPHOKINASE RSH3, CHLOROPLASTIC-RELATED"/>
    <property type="match status" value="1"/>
</dbReference>
<dbReference type="GO" id="GO:0009507">
    <property type="term" value="C:chloroplast"/>
    <property type="evidence" value="ECO:0007669"/>
    <property type="project" value="TreeGrafter"/>
</dbReference>
<keyword evidence="6" id="KW-1185">Reference proteome</keyword>
<dbReference type="SUPFAM" id="SSF109604">
    <property type="entry name" value="HD-domain/PDEase-like"/>
    <property type="match status" value="1"/>
</dbReference>
<dbReference type="GO" id="GO:0008728">
    <property type="term" value="F:GTP diphosphokinase activity"/>
    <property type="evidence" value="ECO:0007669"/>
    <property type="project" value="UniProtKB-EC"/>
</dbReference>
<sequence>MAVPTTALYANPPNTTTFPCSISSNSSYDFDSIGRSSSPMIGGLSYLFSSPSGRNAASTCVTDDLRHEKIDDLTSSYCYSPYLNSFAKRDCSPVSVFQGPVSCSSSPLKFGKESGEFSGCGKVRRSNGLFIGRAVSVDYRHLGELDELTFNMEEDNCAAKDLLVNAQSRHSMFYDDLVVKAFHEAEKAHRGQIRASGDPYLQHCVETAILLAVIGANSTVVAAGLLHDTLDDSFMTFDYIYGTFGAEVADLVEGVSKLSQLSKLARESNTASKTVEADRLHTMFLAMADARAVLIKLADRLHNMMTLDVLPLKKQKRFAKETLEIFAPLANRLGIYSWKEQLENLCFKHLNPEQHKELSSKLVKSFDETKITLSLERLETALKNGAIPYHVLSGRHKSLYSIHRKMIKKRLSMDEVHDIHGLRLIVENEDDCYLALGIVHQLWSQVPGKFKDYIIYPKCNGYQSLHTVVVGEDIVPLEVQIRTKKMHLQAEFGIAAHWRYKEGDCRYSSFVHQMVEWARWVVTWQCETMVKDQSTMGYRQSVKPPCTFPSHSKDCPHSLKPYCGADGPVFIILIGNDKMSVQEFPANSTVNDLLEKTGRGFARWSPYGIPMKEELRPRLNHEPITDPNYQLKMGDVVELTPTIPDKSLPVYREEIQRMYDRGLSVSSMAPATNSMAGWKR</sequence>
<dbReference type="PROSITE" id="PS51831">
    <property type="entry name" value="HD"/>
    <property type="match status" value="1"/>
</dbReference>
<protein>
    <recommendedName>
        <fullName evidence="2">GTP diphosphokinase</fullName>
        <ecNumber evidence="2">2.7.6.5</ecNumber>
    </recommendedName>
</protein>
<gene>
    <name evidence="5" type="ORF">DCAR_0623376</name>
</gene>
<reference evidence="5" key="1">
    <citation type="journal article" date="2016" name="Nat. Genet.">
        <title>A high-quality carrot genome assembly provides new insights into carotenoid accumulation and asterid genome evolution.</title>
        <authorList>
            <person name="Iorizzo M."/>
            <person name="Ellison S."/>
            <person name="Senalik D."/>
            <person name="Zeng P."/>
            <person name="Satapoomin P."/>
            <person name="Huang J."/>
            <person name="Bowman M."/>
            <person name="Iovene M."/>
            <person name="Sanseverino W."/>
            <person name="Cavagnaro P."/>
            <person name="Yildiz M."/>
            <person name="Macko-Podgorni A."/>
            <person name="Moranska E."/>
            <person name="Grzebelus E."/>
            <person name="Grzebelus D."/>
            <person name="Ashrafi H."/>
            <person name="Zheng Z."/>
            <person name="Cheng S."/>
            <person name="Spooner D."/>
            <person name="Van Deynze A."/>
            <person name="Simon P."/>
        </authorList>
    </citation>
    <scope>NUCLEOTIDE SEQUENCE</scope>
    <source>
        <tissue evidence="5">Leaf</tissue>
    </source>
</reference>
<dbReference type="Gramene" id="KZM89945">
    <property type="protein sequence ID" value="KZM89945"/>
    <property type="gene ID" value="DCAR_022692"/>
</dbReference>
<dbReference type="InterPro" id="IPR003607">
    <property type="entry name" value="HD/PDEase_dom"/>
</dbReference>
<keyword evidence="4" id="KW-0547">Nucleotide-binding</keyword>
<keyword evidence="3" id="KW-0346">Stress response</keyword>
<dbReference type="GO" id="GO:0015969">
    <property type="term" value="P:guanosine tetraphosphate metabolic process"/>
    <property type="evidence" value="ECO:0007669"/>
    <property type="project" value="InterPro"/>
</dbReference>
<dbReference type="AlphaFoldDB" id="A0A164V7Z8"/>
<dbReference type="EC" id="2.7.6.5" evidence="2"/>
<dbReference type="OrthoDB" id="430679at2759"/>
<dbReference type="Proteomes" id="UP000077755">
    <property type="component" value="Chromosome 6"/>
</dbReference>
<dbReference type="InterPro" id="IPR006674">
    <property type="entry name" value="HD_domain"/>
</dbReference>
<dbReference type="OMA" id="AMNKERT"/>
<dbReference type="SMART" id="SM00954">
    <property type="entry name" value="RelA_SpoT"/>
    <property type="match status" value="1"/>
</dbReference>
<name>A0A164V7Z8_DAUCS</name>
<dbReference type="Pfam" id="PF04607">
    <property type="entry name" value="RelA_SpoT"/>
    <property type="match status" value="1"/>
</dbReference>
<dbReference type="Pfam" id="PF13328">
    <property type="entry name" value="HD_4"/>
    <property type="match status" value="1"/>
</dbReference>
<dbReference type="FunFam" id="3.30.460.10:FF:000001">
    <property type="entry name" value="GTP pyrophosphokinase RelA"/>
    <property type="match status" value="1"/>
</dbReference>
<keyword evidence="4" id="KW-0342">GTP-binding</keyword>
<comment type="similarity">
    <text evidence="1">Belongs to the RelA/SpoT family.</text>
</comment>
<dbReference type="FunFam" id="1.10.3210.10:FF:000001">
    <property type="entry name" value="GTP pyrophosphokinase RelA"/>
    <property type="match status" value="1"/>
</dbReference>
<evidence type="ECO:0000256" key="3">
    <source>
        <dbReference type="ARBA" id="ARBA00023016"/>
    </source>
</evidence>
<dbReference type="Gene3D" id="3.30.460.10">
    <property type="entry name" value="Beta Polymerase, domain 2"/>
    <property type="match status" value="1"/>
</dbReference>
<dbReference type="Gene3D" id="1.10.3210.10">
    <property type="entry name" value="Hypothetical protein af1432"/>
    <property type="match status" value="1"/>
</dbReference>
<evidence type="ECO:0000256" key="1">
    <source>
        <dbReference type="ARBA" id="ARBA00007476"/>
    </source>
</evidence>
<accession>A0A164V7Z8</accession>
<dbReference type="InterPro" id="IPR007685">
    <property type="entry name" value="RelA_SpoT"/>
</dbReference>
<dbReference type="KEGG" id="dcr:108228022"/>
<organism evidence="5 6">
    <name type="scientific">Daucus carota subsp. sativus</name>
    <name type="common">Carrot</name>
    <dbReference type="NCBI Taxonomy" id="79200"/>
    <lineage>
        <taxon>Eukaryota</taxon>
        <taxon>Viridiplantae</taxon>
        <taxon>Streptophyta</taxon>
        <taxon>Embryophyta</taxon>
        <taxon>Tracheophyta</taxon>
        <taxon>Spermatophyta</taxon>
        <taxon>Magnoliopsida</taxon>
        <taxon>eudicotyledons</taxon>
        <taxon>Gunneridae</taxon>
        <taxon>Pentapetalae</taxon>
        <taxon>asterids</taxon>
        <taxon>campanulids</taxon>
        <taxon>Apiales</taxon>
        <taxon>Apiaceae</taxon>
        <taxon>Apioideae</taxon>
        <taxon>Scandiceae</taxon>
        <taxon>Daucinae</taxon>
        <taxon>Daucus</taxon>
        <taxon>Daucus sect. Daucus</taxon>
    </lineage>
</organism>
<dbReference type="CDD" id="cd00077">
    <property type="entry name" value="HDc"/>
    <property type="match status" value="1"/>
</dbReference>
<evidence type="ECO:0000256" key="4">
    <source>
        <dbReference type="ARBA" id="ARBA00023134"/>
    </source>
</evidence>
<dbReference type="InterPro" id="IPR043519">
    <property type="entry name" value="NT_sf"/>
</dbReference>
<dbReference type="PROSITE" id="PS50889">
    <property type="entry name" value="S4"/>
    <property type="match status" value="1"/>
</dbReference>
<dbReference type="SMART" id="SM00471">
    <property type="entry name" value="HDc"/>
    <property type="match status" value="1"/>
</dbReference>
<dbReference type="CDD" id="cd00165">
    <property type="entry name" value="S4"/>
    <property type="match status" value="1"/>
</dbReference>
<evidence type="ECO:0000313" key="5">
    <source>
        <dbReference type="EMBL" id="WOH03971.1"/>
    </source>
</evidence>
<dbReference type="SUPFAM" id="SSF81301">
    <property type="entry name" value="Nucleotidyltransferase"/>
    <property type="match status" value="1"/>
</dbReference>
<dbReference type="GO" id="GO:0005525">
    <property type="term" value="F:GTP binding"/>
    <property type="evidence" value="ECO:0007669"/>
    <property type="project" value="UniProtKB-KW"/>
</dbReference>
<proteinExistence type="inferred from homology"/>